<name>A0A0B7NQS7_PROFF</name>
<accession>A0A0B7NQS7</accession>
<dbReference type="EMBL" id="LM676395">
    <property type="protein sequence ID" value="CEP26180.1"/>
    <property type="molecule type" value="Genomic_DNA"/>
</dbReference>
<gene>
    <name evidence="2" type="ORF">PFCIRM138_05205</name>
</gene>
<reference evidence="2" key="1">
    <citation type="submission" date="2014-08" db="EMBL/GenBank/DDBJ databases">
        <authorList>
            <person name="Falentin Helene"/>
        </authorList>
    </citation>
    <scope>NUCLEOTIDE SEQUENCE</scope>
</reference>
<feature type="chain" id="PRO_5002135592" description="Secreted protein" evidence="1">
    <location>
        <begin position="30"/>
        <end position="78"/>
    </location>
</feature>
<evidence type="ECO:0000256" key="1">
    <source>
        <dbReference type="SAM" id="SignalP"/>
    </source>
</evidence>
<protein>
    <recommendedName>
        <fullName evidence="3">Secreted protein</fullName>
    </recommendedName>
</protein>
<sequence>MSVRRITVATAAAATLVISSLGVTASAGADTVKGHDGPCTTYELSNGAVPVAVDQQDGSGRAAGALPCRVQSVIHRGH</sequence>
<dbReference type="AlphaFoldDB" id="A0A0B7NQS7"/>
<organism evidence="2">
    <name type="scientific">Propionibacterium freudenreichii subsp. freudenreichii</name>
    <dbReference type="NCBI Taxonomy" id="66712"/>
    <lineage>
        <taxon>Bacteria</taxon>
        <taxon>Bacillati</taxon>
        <taxon>Actinomycetota</taxon>
        <taxon>Actinomycetes</taxon>
        <taxon>Propionibacteriales</taxon>
        <taxon>Propionibacteriaceae</taxon>
        <taxon>Propionibacterium</taxon>
    </lineage>
</organism>
<evidence type="ECO:0008006" key="3">
    <source>
        <dbReference type="Google" id="ProtNLM"/>
    </source>
</evidence>
<proteinExistence type="predicted"/>
<feature type="signal peptide" evidence="1">
    <location>
        <begin position="1"/>
        <end position="29"/>
    </location>
</feature>
<keyword evidence="1" id="KW-0732">Signal</keyword>
<evidence type="ECO:0000313" key="2">
    <source>
        <dbReference type="EMBL" id="CEP26180.1"/>
    </source>
</evidence>